<comment type="caution">
    <text evidence="2">The sequence shown here is derived from an EMBL/GenBank/DDBJ whole genome shotgun (WGS) entry which is preliminary data.</text>
</comment>
<feature type="compositionally biased region" description="Basic residues" evidence="1">
    <location>
        <begin position="107"/>
        <end position="116"/>
    </location>
</feature>
<name>A0AAE1YTT3_9LAMI</name>
<dbReference type="Proteomes" id="UP001293254">
    <property type="component" value="Unassembled WGS sequence"/>
</dbReference>
<protein>
    <submittedName>
        <fullName evidence="2">Uncharacterized protein</fullName>
    </submittedName>
</protein>
<evidence type="ECO:0000313" key="2">
    <source>
        <dbReference type="EMBL" id="KAK4436375.1"/>
    </source>
</evidence>
<feature type="region of interest" description="Disordered" evidence="1">
    <location>
        <begin position="92"/>
        <end position="116"/>
    </location>
</feature>
<evidence type="ECO:0000313" key="3">
    <source>
        <dbReference type="Proteomes" id="UP001293254"/>
    </source>
</evidence>
<gene>
    <name evidence="2" type="ORF">Salat_0801200</name>
</gene>
<organism evidence="2 3">
    <name type="scientific">Sesamum alatum</name>
    <dbReference type="NCBI Taxonomy" id="300844"/>
    <lineage>
        <taxon>Eukaryota</taxon>
        <taxon>Viridiplantae</taxon>
        <taxon>Streptophyta</taxon>
        <taxon>Embryophyta</taxon>
        <taxon>Tracheophyta</taxon>
        <taxon>Spermatophyta</taxon>
        <taxon>Magnoliopsida</taxon>
        <taxon>eudicotyledons</taxon>
        <taxon>Gunneridae</taxon>
        <taxon>Pentapetalae</taxon>
        <taxon>asterids</taxon>
        <taxon>lamiids</taxon>
        <taxon>Lamiales</taxon>
        <taxon>Pedaliaceae</taxon>
        <taxon>Sesamum</taxon>
    </lineage>
</organism>
<sequence>MHACNARPLAGTTSISHKVDDAFWKRLNPMEIETSCEKKKGIGGIKSGSEDCNKSSDLHDKGLLHPSISQGASSSRWSHDLNVREMEYLHPSVFREEDLSETDYQPSRRKSPIHNK</sequence>
<proteinExistence type="predicted"/>
<keyword evidence="3" id="KW-1185">Reference proteome</keyword>
<dbReference type="EMBL" id="JACGWO010000002">
    <property type="protein sequence ID" value="KAK4436375.1"/>
    <property type="molecule type" value="Genomic_DNA"/>
</dbReference>
<accession>A0AAE1YTT3</accession>
<reference evidence="2" key="1">
    <citation type="submission" date="2020-06" db="EMBL/GenBank/DDBJ databases">
        <authorList>
            <person name="Li T."/>
            <person name="Hu X."/>
            <person name="Zhang T."/>
            <person name="Song X."/>
            <person name="Zhang H."/>
            <person name="Dai N."/>
            <person name="Sheng W."/>
            <person name="Hou X."/>
            <person name="Wei L."/>
        </authorList>
    </citation>
    <scope>NUCLEOTIDE SEQUENCE</scope>
    <source>
        <strain evidence="2">3651</strain>
        <tissue evidence="2">Leaf</tissue>
    </source>
</reference>
<reference evidence="2" key="2">
    <citation type="journal article" date="2024" name="Plant">
        <title>Genomic evolution and insights into agronomic trait innovations of Sesamum species.</title>
        <authorList>
            <person name="Miao H."/>
            <person name="Wang L."/>
            <person name="Qu L."/>
            <person name="Liu H."/>
            <person name="Sun Y."/>
            <person name="Le M."/>
            <person name="Wang Q."/>
            <person name="Wei S."/>
            <person name="Zheng Y."/>
            <person name="Lin W."/>
            <person name="Duan Y."/>
            <person name="Cao H."/>
            <person name="Xiong S."/>
            <person name="Wang X."/>
            <person name="Wei L."/>
            <person name="Li C."/>
            <person name="Ma Q."/>
            <person name="Ju M."/>
            <person name="Zhao R."/>
            <person name="Li G."/>
            <person name="Mu C."/>
            <person name="Tian Q."/>
            <person name="Mei H."/>
            <person name="Zhang T."/>
            <person name="Gao T."/>
            <person name="Zhang H."/>
        </authorList>
    </citation>
    <scope>NUCLEOTIDE SEQUENCE</scope>
    <source>
        <strain evidence="2">3651</strain>
    </source>
</reference>
<dbReference type="AlphaFoldDB" id="A0AAE1YTT3"/>
<evidence type="ECO:0000256" key="1">
    <source>
        <dbReference type="SAM" id="MobiDB-lite"/>
    </source>
</evidence>